<keyword evidence="2" id="KW-1185">Reference proteome</keyword>
<protein>
    <submittedName>
        <fullName evidence="1">Uncharacterized protein</fullName>
    </submittedName>
</protein>
<accession>A0ABR0CAI8</accession>
<evidence type="ECO:0000313" key="1">
    <source>
        <dbReference type="EMBL" id="KAK4093386.1"/>
    </source>
</evidence>
<evidence type="ECO:0000313" key="2">
    <source>
        <dbReference type="Proteomes" id="UP001287286"/>
    </source>
</evidence>
<dbReference type="Proteomes" id="UP001287286">
    <property type="component" value="Unassembled WGS sequence"/>
</dbReference>
<dbReference type="EMBL" id="JAWRVI010000006">
    <property type="protein sequence ID" value="KAK4093386.1"/>
    <property type="molecule type" value="Genomic_DNA"/>
</dbReference>
<proteinExistence type="predicted"/>
<reference evidence="1 2" key="1">
    <citation type="journal article" date="2024" name="Microbiol. Resour. Announc.">
        <title>Genome annotations for the ascomycete fungi Trichoderma harzianum, Trichoderma aggressivum, and Purpureocillium lilacinum.</title>
        <authorList>
            <person name="Beijen E.P.W."/>
            <person name="Ohm R.A."/>
        </authorList>
    </citation>
    <scope>NUCLEOTIDE SEQUENCE [LARGE SCALE GENOMIC DNA]</scope>
    <source>
        <strain evidence="1 2">CBS 150709</strain>
    </source>
</reference>
<gene>
    <name evidence="1" type="ORF">Purlil1_2543</name>
</gene>
<dbReference type="PANTHER" id="PTHR38049">
    <property type="entry name" value="RICIN B LECTIN DOMAIN-CONTAINING PROTEIN"/>
    <property type="match status" value="1"/>
</dbReference>
<comment type="caution">
    <text evidence="1">The sequence shown here is derived from an EMBL/GenBank/DDBJ whole genome shotgun (WGS) entry which is preliminary data.</text>
</comment>
<dbReference type="PANTHER" id="PTHR38049:SF1">
    <property type="entry name" value="PROTEIN KINASE DOMAIN-CONTAINING PROTEIN"/>
    <property type="match status" value="1"/>
</dbReference>
<organism evidence="1 2">
    <name type="scientific">Purpureocillium lilacinum</name>
    <name type="common">Paecilomyces lilacinus</name>
    <dbReference type="NCBI Taxonomy" id="33203"/>
    <lineage>
        <taxon>Eukaryota</taxon>
        <taxon>Fungi</taxon>
        <taxon>Dikarya</taxon>
        <taxon>Ascomycota</taxon>
        <taxon>Pezizomycotina</taxon>
        <taxon>Sordariomycetes</taxon>
        <taxon>Hypocreomycetidae</taxon>
        <taxon>Hypocreales</taxon>
        <taxon>Ophiocordycipitaceae</taxon>
        <taxon>Purpureocillium</taxon>
    </lineage>
</organism>
<name>A0ABR0CAI8_PURLI</name>
<sequence length="314" mass="34632">MTGTRHRGGVCVAGIITRLRHLKRRRHTGKTAASPLHQGKRALPFTLETPIARQKQTAPGIMVIGLLTITSIPTITGVAEAISAQKKQNASSKEQEKFNLTAMLARDEDDDSTQGKWKETGFCVLKDGKVSAMGCVPPRCVQRGTVSDSGKKPQAWLDLPGAPAKGHRFCGFYFKYPGDEGHLGLVSTASDDTPMLNWIYVNAETGRLEHGSRKDTLGHVIGPWGWSEDEAFLTLRGRRGGFVARREESIDDDGGAEGRGGEERWGVYWDPEQKLLAAEEDDEDEDGVETCQPMLLRRRPLLGMESKYVRDEDS</sequence>